<protein>
    <submittedName>
        <fullName evidence="2">Uncharacterized protein</fullName>
    </submittedName>
</protein>
<dbReference type="EMBL" id="FOTS01000069">
    <property type="protein sequence ID" value="SFM29771.1"/>
    <property type="molecule type" value="Genomic_DNA"/>
</dbReference>
<accession>A0A1I4PPD4</accession>
<dbReference type="Proteomes" id="UP000199520">
    <property type="component" value="Unassembled WGS sequence"/>
</dbReference>
<keyword evidence="1" id="KW-0812">Transmembrane</keyword>
<keyword evidence="1" id="KW-0472">Membrane</keyword>
<organism evidence="2 3">
    <name type="scientific">Pelosinus propionicus DSM 13327</name>
    <dbReference type="NCBI Taxonomy" id="1123291"/>
    <lineage>
        <taxon>Bacteria</taxon>
        <taxon>Bacillati</taxon>
        <taxon>Bacillota</taxon>
        <taxon>Negativicutes</taxon>
        <taxon>Selenomonadales</taxon>
        <taxon>Sporomusaceae</taxon>
        <taxon>Pelosinus</taxon>
    </lineage>
</organism>
<feature type="transmembrane region" description="Helical" evidence="1">
    <location>
        <begin position="90"/>
        <end position="109"/>
    </location>
</feature>
<evidence type="ECO:0000313" key="3">
    <source>
        <dbReference type="Proteomes" id="UP000199520"/>
    </source>
</evidence>
<sequence>MNKLQNMTVAMVLSGLLMAVGNVIGYQVDWYSSLLGVLVIIVIGLIGMAVSQLPGLNKLPMVFWISIVAIIISLPSFPGSAWVIQITKKVQFLAVTTPILAYAGLSLGKDIELFKKLSWKIVPVTLAVMTGTFLFAAIIAQFVLKWEGAI</sequence>
<evidence type="ECO:0000313" key="2">
    <source>
        <dbReference type="EMBL" id="SFM29771.1"/>
    </source>
</evidence>
<gene>
    <name evidence="2" type="ORF">SAMN04490355_106914</name>
</gene>
<name>A0A1I4PPD4_9FIRM</name>
<dbReference type="OrthoDB" id="6443879at2"/>
<keyword evidence="3" id="KW-1185">Reference proteome</keyword>
<evidence type="ECO:0000256" key="1">
    <source>
        <dbReference type="SAM" id="Phobius"/>
    </source>
</evidence>
<reference evidence="3" key="1">
    <citation type="submission" date="2016-10" db="EMBL/GenBank/DDBJ databases">
        <authorList>
            <person name="Varghese N."/>
            <person name="Submissions S."/>
        </authorList>
    </citation>
    <scope>NUCLEOTIDE SEQUENCE [LARGE SCALE GENOMIC DNA]</scope>
    <source>
        <strain evidence="3">DSM 13327</strain>
    </source>
</reference>
<proteinExistence type="predicted"/>
<keyword evidence="1" id="KW-1133">Transmembrane helix</keyword>
<feature type="transmembrane region" description="Helical" evidence="1">
    <location>
        <begin position="121"/>
        <end position="144"/>
    </location>
</feature>
<dbReference type="STRING" id="1123291.SAMN04490355_106914"/>
<feature type="transmembrane region" description="Helical" evidence="1">
    <location>
        <begin position="30"/>
        <end position="50"/>
    </location>
</feature>
<dbReference type="AlphaFoldDB" id="A0A1I4PPD4"/>
<feature type="transmembrane region" description="Helical" evidence="1">
    <location>
        <begin position="7"/>
        <end position="24"/>
    </location>
</feature>
<feature type="transmembrane region" description="Helical" evidence="1">
    <location>
        <begin position="62"/>
        <end position="84"/>
    </location>
</feature>
<dbReference type="RefSeq" id="WP_090943717.1">
    <property type="nucleotide sequence ID" value="NZ_FOTS01000069.1"/>
</dbReference>